<proteinExistence type="inferred from homology"/>
<dbReference type="InterPro" id="IPR001962">
    <property type="entry name" value="Asn_synthase"/>
</dbReference>
<dbReference type="InterPro" id="IPR017932">
    <property type="entry name" value="GATase_2_dom"/>
</dbReference>
<evidence type="ECO:0000256" key="4">
    <source>
        <dbReference type="ARBA" id="ARBA00022741"/>
    </source>
</evidence>
<dbReference type="STRING" id="1450648.CLORY_15950"/>
<protein>
    <recommendedName>
        <fullName evidence="3">asparagine synthase (glutamine-hydrolyzing)</fullName>
        <ecNumber evidence="3">6.3.5.4</ecNumber>
    </recommendedName>
</protein>
<sequence length="649" mass="76231">MGTIFGIYSADNQVNKEYCMNMLERIKTYSFDKLQAWQREKIFLGCGIQYDTPESCLEEMPQRYEASGLSITADAIIDNRQQLLEQFQIPKNLWNETTDSRLILLAYEKWQEDSPKYLVGDFSFAIWDEKKQQLFCARDHVGKRTLYYYHVNNTFAFSTIINPLLTITDMRLNERWLTDYLAVDGILHVTECNETPYEDIFQLPPAYAMIVSSKGIIKNHYWKPLENIKELKLNSDEEYDKAFREVFFEAVNCRLRSFKGVGIMLSGGLDSSSIACVAARKLADKNEILKGYSSIPIKEYENSLSKYYIPNESEYIKSISDDYDNILVNYCRNEDMNSYTNIDEFINILEQPYKTFQNLFWYNSFAEKAYEEGCRVLLNGQSGNSTISYGDFIVHAKTLFNKGKFITLRREIDALSKKVKMPKRKIEKIILKVVIPYNIRKIISSKIKHRNYDKFSSVMVSKNMIKKWNVGQRFDMEGYNQPIERYYDLYQNHKYIVDQLAFSHIGTIETRISLANKIAIRDPSRDKRVIEFCLSLPSEQFVRNGEQRLLIRRALKGIIPDKIRLNTARRGIQSADWVQRLKPYWKNIRKELECLVSDDGLIKKYIDIGKVQEALKQIDEVLDEENEESLRRLFIVLIFYKFLKAYERG</sequence>
<feature type="binding site" evidence="8">
    <location>
        <position position="99"/>
    </location>
    <ligand>
        <name>L-glutamine</name>
        <dbReference type="ChEBI" id="CHEBI:58359"/>
    </ligand>
</feature>
<dbReference type="Gene3D" id="3.40.50.620">
    <property type="entry name" value="HUPs"/>
    <property type="match status" value="1"/>
</dbReference>
<evidence type="ECO:0000256" key="7">
    <source>
        <dbReference type="ARBA" id="ARBA00048741"/>
    </source>
</evidence>
<keyword evidence="12" id="KW-1185">Reference proteome</keyword>
<dbReference type="AlphaFoldDB" id="A0A1V4ISC8"/>
<evidence type="ECO:0000256" key="1">
    <source>
        <dbReference type="ARBA" id="ARBA00005187"/>
    </source>
</evidence>
<dbReference type="Gene3D" id="3.60.20.10">
    <property type="entry name" value="Glutamine Phosphoribosylpyrophosphate, subunit 1, domain 1"/>
    <property type="match status" value="1"/>
</dbReference>
<dbReference type="GO" id="GO:0004066">
    <property type="term" value="F:asparagine synthase (glutamine-hydrolyzing) activity"/>
    <property type="evidence" value="ECO:0007669"/>
    <property type="project" value="UniProtKB-EC"/>
</dbReference>
<keyword evidence="6" id="KW-0028">Amino-acid biosynthesis</keyword>
<dbReference type="GO" id="GO:0005524">
    <property type="term" value="F:ATP binding"/>
    <property type="evidence" value="ECO:0007669"/>
    <property type="project" value="UniProtKB-KW"/>
</dbReference>
<comment type="caution">
    <text evidence="11">The sequence shown here is derived from an EMBL/GenBank/DDBJ whole genome shotgun (WGS) entry which is preliminary data.</text>
</comment>
<keyword evidence="4 8" id="KW-0547">Nucleotide-binding</keyword>
<comment type="catalytic activity">
    <reaction evidence="7">
        <text>L-aspartate + L-glutamine + ATP + H2O = L-asparagine + L-glutamate + AMP + diphosphate + H(+)</text>
        <dbReference type="Rhea" id="RHEA:12228"/>
        <dbReference type="ChEBI" id="CHEBI:15377"/>
        <dbReference type="ChEBI" id="CHEBI:15378"/>
        <dbReference type="ChEBI" id="CHEBI:29985"/>
        <dbReference type="ChEBI" id="CHEBI:29991"/>
        <dbReference type="ChEBI" id="CHEBI:30616"/>
        <dbReference type="ChEBI" id="CHEBI:33019"/>
        <dbReference type="ChEBI" id="CHEBI:58048"/>
        <dbReference type="ChEBI" id="CHEBI:58359"/>
        <dbReference type="ChEBI" id="CHEBI:456215"/>
        <dbReference type="EC" id="6.3.5.4"/>
    </reaction>
</comment>
<dbReference type="SUPFAM" id="SSF56235">
    <property type="entry name" value="N-terminal nucleophile aminohydrolases (Ntn hydrolases)"/>
    <property type="match status" value="1"/>
</dbReference>
<evidence type="ECO:0000256" key="3">
    <source>
        <dbReference type="ARBA" id="ARBA00012737"/>
    </source>
</evidence>
<dbReference type="EC" id="6.3.5.4" evidence="3"/>
<dbReference type="EMBL" id="MZGV01000013">
    <property type="protein sequence ID" value="OPJ62715.1"/>
    <property type="molecule type" value="Genomic_DNA"/>
</dbReference>
<keyword evidence="5 8" id="KW-0067">ATP-binding</keyword>
<accession>A0A1V4ISC8</accession>
<keyword evidence="6" id="KW-0061">Asparagine biosynthesis</keyword>
<dbReference type="OrthoDB" id="9763290at2"/>
<organism evidence="11 12">
    <name type="scientific">Clostridium oryzae</name>
    <dbReference type="NCBI Taxonomy" id="1450648"/>
    <lineage>
        <taxon>Bacteria</taxon>
        <taxon>Bacillati</taxon>
        <taxon>Bacillota</taxon>
        <taxon>Clostridia</taxon>
        <taxon>Eubacteriales</taxon>
        <taxon>Clostridiaceae</taxon>
        <taxon>Clostridium</taxon>
    </lineage>
</organism>
<dbReference type="Proteomes" id="UP000190080">
    <property type="component" value="Unassembled WGS sequence"/>
</dbReference>
<dbReference type="SUPFAM" id="SSF52402">
    <property type="entry name" value="Adenine nucleotide alpha hydrolases-like"/>
    <property type="match status" value="1"/>
</dbReference>
<name>A0A1V4ISC8_9CLOT</name>
<evidence type="ECO:0000313" key="11">
    <source>
        <dbReference type="EMBL" id="OPJ62715.1"/>
    </source>
</evidence>
<evidence type="ECO:0000256" key="2">
    <source>
        <dbReference type="ARBA" id="ARBA00005752"/>
    </source>
</evidence>
<dbReference type="PANTHER" id="PTHR43284">
    <property type="entry name" value="ASPARAGINE SYNTHETASE (GLUTAMINE-HYDROLYZING)"/>
    <property type="match status" value="1"/>
</dbReference>
<evidence type="ECO:0000313" key="12">
    <source>
        <dbReference type="Proteomes" id="UP000190080"/>
    </source>
</evidence>
<dbReference type="InterPro" id="IPR014729">
    <property type="entry name" value="Rossmann-like_a/b/a_fold"/>
</dbReference>
<dbReference type="InterPro" id="IPR029055">
    <property type="entry name" value="Ntn_hydrolases_N"/>
</dbReference>
<keyword evidence="11" id="KW-0436">Ligase</keyword>
<dbReference type="GO" id="GO:0006529">
    <property type="term" value="P:asparagine biosynthetic process"/>
    <property type="evidence" value="ECO:0007669"/>
    <property type="project" value="UniProtKB-KW"/>
</dbReference>
<dbReference type="RefSeq" id="WP_079423063.1">
    <property type="nucleotide sequence ID" value="NZ_MZGV01000013.1"/>
</dbReference>
<comment type="similarity">
    <text evidence="2">Belongs to the asparagine synthetase family.</text>
</comment>
<feature type="domain" description="Glutamine amidotransferase type-2" evidence="10">
    <location>
        <begin position="66"/>
        <end position="165"/>
    </location>
</feature>
<feature type="domain" description="Asparagine synthetase" evidence="9">
    <location>
        <begin position="243"/>
        <end position="617"/>
    </location>
</feature>
<evidence type="ECO:0000256" key="8">
    <source>
        <dbReference type="PIRSR" id="PIRSR001589-2"/>
    </source>
</evidence>
<dbReference type="InterPro" id="IPR051786">
    <property type="entry name" value="ASN_synthetase/amidase"/>
</dbReference>
<dbReference type="PIRSF" id="PIRSF001589">
    <property type="entry name" value="Asn_synthetase_glu-h"/>
    <property type="match status" value="1"/>
</dbReference>
<dbReference type="PANTHER" id="PTHR43284:SF1">
    <property type="entry name" value="ASPARAGINE SYNTHETASE"/>
    <property type="match status" value="1"/>
</dbReference>
<evidence type="ECO:0000259" key="10">
    <source>
        <dbReference type="Pfam" id="PF13537"/>
    </source>
</evidence>
<evidence type="ECO:0000259" key="9">
    <source>
        <dbReference type="Pfam" id="PF00733"/>
    </source>
</evidence>
<evidence type="ECO:0000256" key="5">
    <source>
        <dbReference type="ARBA" id="ARBA00022840"/>
    </source>
</evidence>
<dbReference type="Pfam" id="PF00733">
    <property type="entry name" value="Asn_synthase"/>
    <property type="match status" value="1"/>
</dbReference>
<gene>
    <name evidence="11" type="primary">asnB</name>
    <name evidence="11" type="ORF">CLORY_15950</name>
</gene>
<comment type="pathway">
    <text evidence="1">Amino-acid biosynthesis; L-asparagine biosynthesis; L-asparagine from L-aspartate (L-Gln route): step 1/1.</text>
</comment>
<dbReference type="Pfam" id="PF13537">
    <property type="entry name" value="GATase_7"/>
    <property type="match status" value="1"/>
</dbReference>
<reference evidence="11 12" key="1">
    <citation type="submission" date="2017-03" db="EMBL/GenBank/DDBJ databases">
        <title>Genome sequence of Clostridium oryzae DSM 28571.</title>
        <authorList>
            <person name="Poehlein A."/>
            <person name="Daniel R."/>
        </authorList>
    </citation>
    <scope>NUCLEOTIDE SEQUENCE [LARGE SCALE GENOMIC DNA]</scope>
    <source>
        <strain evidence="11 12">DSM 28571</strain>
    </source>
</reference>
<evidence type="ECO:0000256" key="6">
    <source>
        <dbReference type="ARBA" id="ARBA00022888"/>
    </source>
</evidence>
<dbReference type="InterPro" id="IPR006426">
    <property type="entry name" value="Asn_synth_AEB"/>
</dbReference>